<accession>A0ABS2T130</accession>
<dbReference type="InterPro" id="IPR012337">
    <property type="entry name" value="RNaseH-like_sf"/>
</dbReference>
<feature type="binding site" evidence="12">
    <location>
        <begin position="288"/>
        <end position="295"/>
    </location>
    <ligand>
        <name>ATP</name>
        <dbReference type="ChEBI" id="CHEBI:30616"/>
    </ligand>
</feature>
<keyword evidence="16" id="KW-1185">Reference proteome</keyword>
<dbReference type="SUPFAM" id="SSF52540">
    <property type="entry name" value="P-loop containing nucleoside triphosphate hydrolases"/>
    <property type="match status" value="1"/>
</dbReference>
<evidence type="ECO:0000256" key="12">
    <source>
        <dbReference type="HAMAP-Rule" id="MF_02206"/>
    </source>
</evidence>
<keyword evidence="3 12" id="KW-0547">Nucleotide-binding</keyword>
<gene>
    <name evidence="12 13" type="primary">dinG</name>
    <name evidence="15" type="ORF">JOC54_003472</name>
</gene>
<dbReference type="InterPro" id="IPR045028">
    <property type="entry name" value="DinG/Rad3-like"/>
</dbReference>
<evidence type="ECO:0000256" key="10">
    <source>
        <dbReference type="ARBA" id="ARBA00023125"/>
    </source>
</evidence>
<dbReference type="NCBIfam" id="NF005981">
    <property type="entry name" value="PRK08074.1"/>
    <property type="match status" value="1"/>
</dbReference>
<keyword evidence="1 12" id="KW-0540">Nuclease</keyword>
<dbReference type="InterPro" id="IPR013520">
    <property type="entry name" value="Ribonucl_H"/>
</dbReference>
<dbReference type="Pfam" id="PF06733">
    <property type="entry name" value="DEAD_2"/>
    <property type="match status" value="1"/>
</dbReference>
<dbReference type="SMART" id="SM00487">
    <property type="entry name" value="DEXDc"/>
    <property type="match status" value="1"/>
</dbReference>
<dbReference type="InterPro" id="IPR014001">
    <property type="entry name" value="Helicase_ATP-bd"/>
</dbReference>
<dbReference type="GO" id="GO:0016787">
    <property type="term" value="F:hydrolase activity"/>
    <property type="evidence" value="ECO:0007669"/>
    <property type="project" value="UniProtKB-KW"/>
</dbReference>
<dbReference type="SMART" id="SM00479">
    <property type="entry name" value="EXOIII"/>
    <property type="match status" value="1"/>
</dbReference>
<dbReference type="PROSITE" id="PS51193">
    <property type="entry name" value="HELICASE_ATP_BIND_2"/>
    <property type="match status" value="1"/>
</dbReference>
<feature type="domain" description="Helicase ATP-binding" evidence="14">
    <location>
        <begin position="253"/>
        <end position="516"/>
    </location>
</feature>
<keyword evidence="2" id="KW-0479">Metal-binding</keyword>
<dbReference type="HAMAP" id="MF_02206">
    <property type="entry name" value="DinG_exonucl"/>
    <property type="match status" value="1"/>
</dbReference>
<dbReference type="EMBL" id="JAFBCV010000012">
    <property type="protein sequence ID" value="MBM7840192.1"/>
    <property type="molecule type" value="Genomic_DNA"/>
</dbReference>
<dbReference type="PANTHER" id="PTHR11472:SF34">
    <property type="entry name" value="REGULATOR OF TELOMERE ELONGATION HELICASE 1"/>
    <property type="match status" value="1"/>
</dbReference>
<dbReference type="Gene3D" id="3.40.50.300">
    <property type="entry name" value="P-loop containing nucleotide triphosphate hydrolases"/>
    <property type="match status" value="2"/>
</dbReference>
<dbReference type="InterPro" id="IPR010614">
    <property type="entry name" value="RAD3-like_helicase_DEAD"/>
</dbReference>
<dbReference type="SUPFAM" id="SSF53098">
    <property type="entry name" value="Ribonuclease H-like"/>
    <property type="match status" value="1"/>
</dbReference>
<proteinExistence type="inferred from homology"/>
<dbReference type="InterPro" id="IPR006310">
    <property type="entry name" value="DinG"/>
</dbReference>
<comment type="caution">
    <text evidence="15">The sequence shown here is derived from an EMBL/GenBank/DDBJ whole genome shotgun (WGS) entry which is preliminary data.</text>
</comment>
<keyword evidence="11" id="KW-0413">Isomerase</keyword>
<name>A0ABS2T130_9BACI</name>
<keyword evidence="10" id="KW-0238">DNA-binding</keyword>
<dbReference type="InterPro" id="IPR036397">
    <property type="entry name" value="RNaseH_sf"/>
</dbReference>
<dbReference type="Gene3D" id="3.30.420.10">
    <property type="entry name" value="Ribonuclease H-like superfamily/Ribonuclease H"/>
    <property type="match status" value="1"/>
</dbReference>
<evidence type="ECO:0000256" key="5">
    <source>
        <dbReference type="ARBA" id="ARBA00022806"/>
    </source>
</evidence>
<keyword evidence="6 12" id="KW-0269">Exonuclease</keyword>
<evidence type="ECO:0000256" key="6">
    <source>
        <dbReference type="ARBA" id="ARBA00022839"/>
    </source>
</evidence>
<comment type="similarity">
    <text evidence="12 13">Belongs to the helicase family. DinG subfamily. Type 2 sub-subfamily.</text>
</comment>
<dbReference type="PANTHER" id="PTHR11472">
    <property type="entry name" value="DNA REPAIR DEAD HELICASE RAD3/XP-D SUBFAMILY MEMBER"/>
    <property type="match status" value="1"/>
</dbReference>
<comment type="function">
    <text evidence="12 13">3'-5' exonuclease.</text>
</comment>
<dbReference type="RefSeq" id="WP_204467711.1">
    <property type="nucleotide sequence ID" value="NZ_JAFBCV010000012.1"/>
</dbReference>
<evidence type="ECO:0000256" key="13">
    <source>
        <dbReference type="RuleBase" id="RU364106"/>
    </source>
</evidence>
<evidence type="ECO:0000256" key="1">
    <source>
        <dbReference type="ARBA" id="ARBA00022722"/>
    </source>
</evidence>
<dbReference type="Proteomes" id="UP001179280">
    <property type="component" value="Unassembled WGS sequence"/>
</dbReference>
<keyword evidence="7 12" id="KW-0067">ATP-binding</keyword>
<evidence type="ECO:0000256" key="9">
    <source>
        <dbReference type="ARBA" id="ARBA00023014"/>
    </source>
</evidence>
<dbReference type="CDD" id="cd06127">
    <property type="entry name" value="DEDDh"/>
    <property type="match status" value="1"/>
</dbReference>
<evidence type="ECO:0000313" key="16">
    <source>
        <dbReference type="Proteomes" id="UP001179280"/>
    </source>
</evidence>
<protein>
    <recommendedName>
        <fullName evidence="12 13">3'-5' exonuclease DinG</fullName>
        <ecNumber evidence="12 13">3.1.-.-</ecNumber>
    </recommendedName>
</protein>
<dbReference type="Pfam" id="PF13307">
    <property type="entry name" value="Helicase_C_2"/>
    <property type="match status" value="1"/>
</dbReference>
<evidence type="ECO:0000256" key="7">
    <source>
        <dbReference type="ARBA" id="ARBA00022840"/>
    </source>
</evidence>
<keyword evidence="4 12" id="KW-0378">Hydrolase</keyword>
<keyword evidence="9" id="KW-0411">Iron-sulfur</keyword>
<dbReference type="InterPro" id="IPR014013">
    <property type="entry name" value="Helic_SF1/SF2_ATP-bd_DinG/Rad3"/>
</dbReference>
<keyword evidence="5 15" id="KW-0347">Helicase</keyword>
<dbReference type="EC" id="3.1.-.-" evidence="12 13"/>
<keyword evidence="8" id="KW-0408">Iron</keyword>
<dbReference type="NCBIfam" id="TIGR00573">
    <property type="entry name" value="dnaq"/>
    <property type="match status" value="1"/>
</dbReference>
<evidence type="ECO:0000256" key="4">
    <source>
        <dbReference type="ARBA" id="ARBA00022801"/>
    </source>
</evidence>
<evidence type="ECO:0000256" key="2">
    <source>
        <dbReference type="ARBA" id="ARBA00022723"/>
    </source>
</evidence>
<reference evidence="15" key="1">
    <citation type="submission" date="2021-01" db="EMBL/GenBank/DDBJ databases">
        <title>Genomic Encyclopedia of Type Strains, Phase IV (KMG-IV): sequencing the most valuable type-strain genomes for metagenomic binning, comparative biology and taxonomic classification.</title>
        <authorList>
            <person name="Goeker M."/>
        </authorList>
    </citation>
    <scope>NUCLEOTIDE SEQUENCE</scope>
    <source>
        <strain evidence="15">DSM 21943</strain>
    </source>
</reference>
<organism evidence="15 16">
    <name type="scientific">Shouchella xiaoxiensis</name>
    <dbReference type="NCBI Taxonomy" id="766895"/>
    <lineage>
        <taxon>Bacteria</taxon>
        <taxon>Bacillati</taxon>
        <taxon>Bacillota</taxon>
        <taxon>Bacilli</taxon>
        <taxon>Bacillales</taxon>
        <taxon>Bacillaceae</taxon>
        <taxon>Shouchella</taxon>
    </lineage>
</organism>
<evidence type="ECO:0000259" key="14">
    <source>
        <dbReference type="PROSITE" id="PS51193"/>
    </source>
</evidence>
<sequence length="940" mass="106746">MSQTFVVLDLETTGNSPNQGARIIQIGAVKVEGRKITDRFSTYVDPFCDIPPFIAELTGISNDDVKGAPAFNQVAHELLDFMEGASFFAHNVPFDKGFLKAQLKLEGLDFPHCLQFDTVELSRVLLPKQESYKLSELTSSLNMEHERPHQADSDAEMTAELFLHLLHKLDSLPLITLQSLEQITLKLKSDWEALIHPLKKQKQEKPEADLQSDFDIYRQLALKKPTLEKELKEEVGAPTFNESEDQLLGEDGWLSSVFDTFETRAGQKEMMNQVYQTFEDHAHHLIEAGTGTGKSLGYLIPSAFYAKKTKKPVVISTYSIPLQEQLLQRDLKLLSKILPFQIRMTVLKGRSHYLDLRKFERALTENEEDSYDVCLSKAQILVWLLETDYGDMEELNLSSGGRMFWKAVQSDGVSDLGSYNPWFSRCFYHRSRRNAQNADLIITNHALLLTDVVQKSSIIPTYSHVVVDEAHHLEEAASDHFGQTTNHLSFGFAFSRLTDNTQNSAIKKLEQLLVQKQINYSLSSAVKAIQLAKEDVDELFRMLHVFALTVETGATDVGRISYVYDSFNEQGSLWQGILESAMRIQVAGESVVKELSQACLLVKDSEAMSYLDRSSLADIYTVIGSFEEQVQLVYELLLEQDDQFVYWIEAEPKGAKNATYLYAKPIDVSNQLADQFFAKKKSVVMTSATLTVNHSFAYQIDRLGLEDFGVRTSHIESPFSYESQVTVLIPSDIPNVRGTNDDLYVQDIAIKIWRITEYSKKKALVLFTSYDMLRKVFYYVKDLDADSTLTLIGQGVSSGSRTRLLKMFKQAEQSAILFGTSSFWEGIDLPGNELEHLMIVRLPFAPPNQPLNRAQIERAKEIGQNPFMELSLPQAVIRFKQGFGRLIRTKQDIGTVFVFDRRIVTTRYGHTFLDSLPSVPIYEGKLETLIEQHLYNREEE</sequence>
<dbReference type="NCBIfam" id="TIGR01407">
    <property type="entry name" value="dinG_rel"/>
    <property type="match status" value="1"/>
</dbReference>
<evidence type="ECO:0000256" key="11">
    <source>
        <dbReference type="ARBA" id="ARBA00023235"/>
    </source>
</evidence>
<dbReference type="GO" id="GO:0003678">
    <property type="term" value="F:DNA helicase activity"/>
    <property type="evidence" value="ECO:0007669"/>
    <property type="project" value="UniProtKB-EC"/>
</dbReference>
<evidence type="ECO:0000256" key="3">
    <source>
        <dbReference type="ARBA" id="ARBA00022741"/>
    </source>
</evidence>
<dbReference type="InterPro" id="IPR027417">
    <property type="entry name" value="P-loop_NTPase"/>
</dbReference>
<evidence type="ECO:0000256" key="8">
    <source>
        <dbReference type="ARBA" id="ARBA00023004"/>
    </source>
</evidence>
<dbReference type="Pfam" id="PF00929">
    <property type="entry name" value="RNase_T"/>
    <property type="match status" value="1"/>
</dbReference>
<dbReference type="InterPro" id="IPR006555">
    <property type="entry name" value="ATP-dep_Helicase_C"/>
</dbReference>
<evidence type="ECO:0000313" key="15">
    <source>
        <dbReference type="EMBL" id="MBM7840192.1"/>
    </source>
</evidence>
<dbReference type="InterPro" id="IPR006054">
    <property type="entry name" value="DnaQ"/>
</dbReference>
<dbReference type="SMART" id="SM00491">
    <property type="entry name" value="HELICc2"/>
    <property type="match status" value="1"/>
</dbReference>
<feature type="short sequence motif" description="DEAH box" evidence="12">
    <location>
        <begin position="468"/>
        <end position="471"/>
    </location>
</feature>